<dbReference type="GO" id="GO:0005524">
    <property type="term" value="F:ATP binding"/>
    <property type="evidence" value="ECO:0007669"/>
    <property type="project" value="UniProtKB-KW"/>
</dbReference>
<evidence type="ECO:0000313" key="7">
    <source>
        <dbReference type="Proteomes" id="UP001159075"/>
    </source>
</evidence>
<feature type="transmembrane region" description="Helical" evidence="5">
    <location>
        <begin position="12"/>
        <end position="41"/>
    </location>
</feature>
<keyword evidence="6" id="KW-0067">ATP-binding</keyword>
<accession>A0ABT6UKW8</accession>
<evidence type="ECO:0000313" key="6">
    <source>
        <dbReference type="EMBL" id="MDI5834430.1"/>
    </source>
</evidence>
<dbReference type="SUPFAM" id="SSF90123">
    <property type="entry name" value="ABC transporter transmembrane region"/>
    <property type="match status" value="1"/>
</dbReference>
<evidence type="ECO:0000256" key="1">
    <source>
        <dbReference type="ARBA" id="ARBA00004651"/>
    </source>
</evidence>
<dbReference type="EMBL" id="JAOTLW010000140">
    <property type="protein sequence ID" value="MDI5834430.1"/>
    <property type="molecule type" value="Genomic_DNA"/>
</dbReference>
<comment type="caution">
    <text evidence="6">The sequence shown here is derived from an EMBL/GenBank/DDBJ whole genome shotgun (WGS) entry which is preliminary data.</text>
</comment>
<keyword evidence="6" id="KW-0547">Nucleotide-binding</keyword>
<dbReference type="Gene3D" id="1.20.1560.10">
    <property type="entry name" value="ABC transporter type 1, transmembrane domain"/>
    <property type="match status" value="1"/>
</dbReference>
<sequence length="82" mass="8737">GPSGAGLIDLPFTIVALIAITVLSGWLVLVPLCMLILFYLVMKALNRFTQAASPTISSDYQNSLNELAKNVLELKTAGETEG</sequence>
<keyword evidence="2 5" id="KW-0812">Transmembrane</keyword>
<evidence type="ECO:0000256" key="2">
    <source>
        <dbReference type="ARBA" id="ARBA00022692"/>
    </source>
</evidence>
<reference evidence="6 7" key="1">
    <citation type="submission" date="2022-09" db="EMBL/GenBank/DDBJ databases">
        <title>The outer-membrane cytochrome OmcA is essential for infection of Shewanella oneidensis by a zebrafish-associated bacteriophage.</title>
        <authorList>
            <person name="Grenfell A.W."/>
            <person name="Intile P."/>
            <person name="Mcfarlane J."/>
            <person name="Leung D."/>
            <person name="Abdalla K."/>
            <person name="Wold M."/>
            <person name="Kees E."/>
            <person name="Gralnick J."/>
        </authorList>
    </citation>
    <scope>NUCLEOTIDE SEQUENCE [LARGE SCALE GENOMIC DNA]</scope>
    <source>
        <strain evidence="6 7">NF-5</strain>
    </source>
</reference>
<keyword evidence="4 5" id="KW-0472">Membrane</keyword>
<feature type="non-terminal residue" evidence="6">
    <location>
        <position position="1"/>
    </location>
</feature>
<feature type="non-terminal residue" evidence="6">
    <location>
        <position position="82"/>
    </location>
</feature>
<evidence type="ECO:0000256" key="5">
    <source>
        <dbReference type="SAM" id="Phobius"/>
    </source>
</evidence>
<name>A0ABT6UKW8_9GAMM</name>
<protein>
    <submittedName>
        <fullName evidence="6">ABC transporter ATP-binding protein</fullName>
    </submittedName>
</protein>
<dbReference type="InterPro" id="IPR036640">
    <property type="entry name" value="ABC1_TM_sf"/>
</dbReference>
<comment type="subcellular location">
    <subcellularLocation>
        <location evidence="1">Cell membrane</location>
        <topology evidence="1">Multi-pass membrane protein</topology>
    </subcellularLocation>
</comment>
<evidence type="ECO:0000256" key="3">
    <source>
        <dbReference type="ARBA" id="ARBA00022989"/>
    </source>
</evidence>
<keyword evidence="3 5" id="KW-1133">Transmembrane helix</keyword>
<dbReference type="Proteomes" id="UP001159075">
    <property type="component" value="Unassembled WGS sequence"/>
</dbReference>
<keyword evidence="7" id="KW-1185">Reference proteome</keyword>
<evidence type="ECO:0000256" key="4">
    <source>
        <dbReference type="ARBA" id="ARBA00023136"/>
    </source>
</evidence>
<proteinExistence type="predicted"/>
<organism evidence="6 7">
    <name type="scientific">Shewanella xiamenensis</name>
    <dbReference type="NCBI Taxonomy" id="332186"/>
    <lineage>
        <taxon>Bacteria</taxon>
        <taxon>Pseudomonadati</taxon>
        <taxon>Pseudomonadota</taxon>
        <taxon>Gammaproteobacteria</taxon>
        <taxon>Alteromonadales</taxon>
        <taxon>Shewanellaceae</taxon>
        <taxon>Shewanella</taxon>
    </lineage>
</organism>
<gene>
    <name evidence="6" type="ORF">ODY93_23055</name>
</gene>